<proteinExistence type="inferred from homology"/>
<comment type="caution">
    <text evidence="8">The sequence shown here is derived from an EMBL/GenBank/DDBJ whole genome shotgun (WGS) entry which is preliminary data.</text>
</comment>
<dbReference type="Pfam" id="PF04610">
    <property type="entry name" value="TrbL"/>
    <property type="match status" value="1"/>
</dbReference>
<evidence type="ECO:0000256" key="4">
    <source>
        <dbReference type="ARBA" id="ARBA00022989"/>
    </source>
</evidence>
<evidence type="ECO:0000313" key="9">
    <source>
        <dbReference type="Proteomes" id="UP000249524"/>
    </source>
</evidence>
<dbReference type="Proteomes" id="UP000249524">
    <property type="component" value="Unassembled WGS sequence"/>
</dbReference>
<name>A0A328BK85_9CAUL</name>
<feature type="transmembrane region" description="Helical" evidence="7">
    <location>
        <begin position="200"/>
        <end position="222"/>
    </location>
</feature>
<dbReference type="EMBL" id="QFYS01000003">
    <property type="protein sequence ID" value="RAK66406.1"/>
    <property type="molecule type" value="Genomic_DNA"/>
</dbReference>
<gene>
    <name evidence="8" type="ORF">DJ019_09175</name>
</gene>
<evidence type="ECO:0000256" key="6">
    <source>
        <dbReference type="SAM" id="MobiDB-lite"/>
    </source>
</evidence>
<accession>A0A328BK85</accession>
<feature type="transmembrane region" description="Helical" evidence="7">
    <location>
        <begin position="65"/>
        <end position="84"/>
    </location>
</feature>
<keyword evidence="3 7" id="KW-0812">Transmembrane</keyword>
<evidence type="ECO:0000256" key="7">
    <source>
        <dbReference type="SAM" id="Phobius"/>
    </source>
</evidence>
<evidence type="ECO:0000256" key="2">
    <source>
        <dbReference type="ARBA" id="ARBA00007802"/>
    </source>
</evidence>
<keyword evidence="9" id="KW-1185">Reference proteome</keyword>
<feature type="region of interest" description="Disordered" evidence="6">
    <location>
        <begin position="286"/>
        <end position="312"/>
    </location>
</feature>
<dbReference type="OrthoDB" id="7854576at2"/>
<keyword evidence="4 7" id="KW-1133">Transmembrane helix</keyword>
<reference evidence="8 9" key="1">
    <citation type="submission" date="2018-05" db="EMBL/GenBank/DDBJ databases">
        <authorList>
            <person name="Lanie J.A."/>
            <person name="Ng W.-L."/>
            <person name="Kazmierczak K.M."/>
            <person name="Andrzejewski T.M."/>
            <person name="Davidsen T.M."/>
            <person name="Wayne K.J."/>
            <person name="Tettelin H."/>
            <person name="Glass J.I."/>
            <person name="Rusch D."/>
            <person name="Podicherti R."/>
            <person name="Tsui H.-C.T."/>
            <person name="Winkler M.E."/>
        </authorList>
    </citation>
    <scope>NUCLEOTIDE SEQUENCE [LARGE SCALE GENOMIC DNA]</scope>
    <source>
        <strain evidence="8 9">BUT-10</strain>
    </source>
</reference>
<evidence type="ECO:0000313" key="8">
    <source>
        <dbReference type="EMBL" id="RAK66406.1"/>
    </source>
</evidence>
<comment type="subcellular location">
    <subcellularLocation>
        <location evidence="1">Membrane</location>
        <topology evidence="1">Multi-pass membrane protein</topology>
    </subcellularLocation>
</comment>
<dbReference type="AlphaFoldDB" id="A0A328BK85"/>
<dbReference type="GO" id="GO:0016020">
    <property type="term" value="C:membrane"/>
    <property type="evidence" value="ECO:0007669"/>
    <property type="project" value="UniProtKB-SubCell"/>
</dbReference>
<feature type="transmembrane region" description="Helical" evidence="7">
    <location>
        <begin position="234"/>
        <end position="252"/>
    </location>
</feature>
<sequence>MDGDFRIFSPAYAFIDGKLDQFLDAGAGRMLSEVAGPLRLAVVLYVLLYGFAILRGVIAEPIMDFAIRSVKLALVIMLATTAAYGDWISQPLFHGLPDTIARAVSGASNQDAGAAFDEFFGRAAYLGQKTADRTTPMNWVPLVVSGAVFVFGALAAALGFGIVVLSKVALALLVALGPAFVACSLFEATRRYFFGWLSQAVNYLVLFALMLAIFQLVLSLVGEQWGKIDGQDPVVGSLIFIALCLLGAIFFLQTPAIAAGIAGGASIGLADFGDAAGLRGGSGGRYGASSADGNRGFAPPQGGSIRQIRGPR</sequence>
<evidence type="ECO:0000256" key="5">
    <source>
        <dbReference type="ARBA" id="ARBA00023136"/>
    </source>
</evidence>
<comment type="similarity">
    <text evidence="2">Belongs to the TrbL/VirB6 family.</text>
</comment>
<dbReference type="RefSeq" id="WP_111275715.1">
    <property type="nucleotide sequence ID" value="NZ_QFYS01000003.1"/>
</dbReference>
<dbReference type="InterPro" id="IPR007688">
    <property type="entry name" value="Conjugal_tfr_TrbL/VirB6"/>
</dbReference>
<evidence type="ECO:0000256" key="3">
    <source>
        <dbReference type="ARBA" id="ARBA00022692"/>
    </source>
</evidence>
<feature type="transmembrane region" description="Helical" evidence="7">
    <location>
        <begin position="168"/>
        <end position="188"/>
    </location>
</feature>
<protein>
    <submittedName>
        <fullName evidence="8">Type IV secretion system protein VirB6</fullName>
    </submittedName>
</protein>
<keyword evidence="5 7" id="KW-0472">Membrane</keyword>
<organism evidence="8 9">
    <name type="scientific">Phenylobacterium kunshanense</name>
    <dbReference type="NCBI Taxonomy" id="1445034"/>
    <lineage>
        <taxon>Bacteria</taxon>
        <taxon>Pseudomonadati</taxon>
        <taxon>Pseudomonadota</taxon>
        <taxon>Alphaproteobacteria</taxon>
        <taxon>Caulobacterales</taxon>
        <taxon>Caulobacteraceae</taxon>
        <taxon>Phenylobacterium</taxon>
    </lineage>
</organism>
<dbReference type="GO" id="GO:0030255">
    <property type="term" value="P:protein secretion by the type IV secretion system"/>
    <property type="evidence" value="ECO:0007669"/>
    <property type="project" value="InterPro"/>
</dbReference>
<feature type="transmembrane region" description="Helical" evidence="7">
    <location>
        <begin position="38"/>
        <end position="59"/>
    </location>
</feature>
<feature type="transmembrane region" description="Helical" evidence="7">
    <location>
        <begin position="139"/>
        <end position="162"/>
    </location>
</feature>
<evidence type="ECO:0000256" key="1">
    <source>
        <dbReference type="ARBA" id="ARBA00004141"/>
    </source>
</evidence>